<dbReference type="STRING" id="263475.AMD00_10310"/>
<dbReference type="Pfam" id="PF00990">
    <property type="entry name" value="GGDEF"/>
    <property type="match status" value="1"/>
</dbReference>
<dbReference type="PROSITE" id="PS50113">
    <property type="entry name" value="PAC"/>
    <property type="match status" value="2"/>
</dbReference>
<dbReference type="EMBL" id="LILB01000005">
    <property type="protein sequence ID" value="KOO48811.1"/>
    <property type="molecule type" value="Genomic_DNA"/>
</dbReference>
<dbReference type="Gene3D" id="3.30.70.270">
    <property type="match status" value="1"/>
</dbReference>
<protein>
    <recommendedName>
        <fullName evidence="6">Diguanylate cyclase</fullName>
    </recommendedName>
</protein>
<feature type="domain" description="PAC" evidence="2">
    <location>
        <begin position="326"/>
        <end position="380"/>
    </location>
</feature>
<accession>A0A0M0LCU4</accession>
<evidence type="ECO:0000259" key="2">
    <source>
        <dbReference type="PROSITE" id="PS50113"/>
    </source>
</evidence>
<dbReference type="Pfam" id="PF08448">
    <property type="entry name" value="PAS_4"/>
    <property type="match status" value="1"/>
</dbReference>
<dbReference type="OrthoDB" id="2624050at2"/>
<dbReference type="InterPro" id="IPR035965">
    <property type="entry name" value="PAS-like_dom_sf"/>
</dbReference>
<dbReference type="SUPFAM" id="SSF55073">
    <property type="entry name" value="Nucleotide cyclase"/>
    <property type="match status" value="1"/>
</dbReference>
<dbReference type="Gene3D" id="3.30.450.20">
    <property type="entry name" value="PAS domain"/>
    <property type="match status" value="4"/>
</dbReference>
<dbReference type="PROSITE" id="PS50887">
    <property type="entry name" value="GGDEF"/>
    <property type="match status" value="1"/>
</dbReference>
<evidence type="ECO:0000259" key="3">
    <source>
        <dbReference type="PROSITE" id="PS50887"/>
    </source>
</evidence>
<dbReference type="CDD" id="cd01949">
    <property type="entry name" value="GGDEF"/>
    <property type="match status" value="1"/>
</dbReference>
<name>A0A0M0LCU4_9BACL</name>
<dbReference type="InterPro" id="IPR052155">
    <property type="entry name" value="Biofilm_reg_signaling"/>
</dbReference>
<dbReference type="Proteomes" id="UP000036867">
    <property type="component" value="Unassembled WGS sequence"/>
</dbReference>
<dbReference type="InterPro" id="IPR000160">
    <property type="entry name" value="GGDEF_dom"/>
</dbReference>
<dbReference type="SMART" id="SM00086">
    <property type="entry name" value="PAC"/>
    <property type="match status" value="3"/>
</dbReference>
<feature type="domain" description="GGDEF" evidence="3">
    <location>
        <begin position="539"/>
        <end position="677"/>
    </location>
</feature>
<organism evidence="4 5">
    <name type="scientific">Viridibacillus arvi</name>
    <dbReference type="NCBI Taxonomy" id="263475"/>
    <lineage>
        <taxon>Bacteria</taxon>
        <taxon>Bacillati</taxon>
        <taxon>Bacillota</taxon>
        <taxon>Bacilli</taxon>
        <taxon>Bacillales</taxon>
        <taxon>Caryophanaceae</taxon>
        <taxon>Viridibacillus</taxon>
    </lineage>
</organism>
<dbReference type="InterPro" id="IPR029787">
    <property type="entry name" value="Nucleotide_cyclase"/>
</dbReference>
<dbReference type="CDD" id="cd00130">
    <property type="entry name" value="PAS"/>
    <property type="match status" value="3"/>
</dbReference>
<evidence type="ECO:0008006" key="6">
    <source>
        <dbReference type="Google" id="ProtNLM"/>
    </source>
</evidence>
<dbReference type="PANTHER" id="PTHR44757:SF2">
    <property type="entry name" value="BIOFILM ARCHITECTURE MAINTENANCE PROTEIN MBAA"/>
    <property type="match status" value="1"/>
</dbReference>
<keyword evidence="5" id="KW-1185">Reference proteome</keyword>
<dbReference type="PATRIC" id="fig|263475.3.peg.3277"/>
<dbReference type="InterPro" id="IPR043128">
    <property type="entry name" value="Rev_trsase/Diguanyl_cyclase"/>
</dbReference>
<dbReference type="Pfam" id="PF00989">
    <property type="entry name" value="PAS"/>
    <property type="match status" value="1"/>
</dbReference>
<dbReference type="InterPro" id="IPR013656">
    <property type="entry name" value="PAS_4"/>
</dbReference>
<dbReference type="InterPro" id="IPR013767">
    <property type="entry name" value="PAS_fold"/>
</dbReference>
<dbReference type="PROSITE" id="PS50112">
    <property type="entry name" value="PAS"/>
    <property type="match status" value="2"/>
</dbReference>
<feature type="domain" description="PAS" evidence="1">
    <location>
        <begin position="126"/>
        <end position="198"/>
    </location>
</feature>
<dbReference type="NCBIfam" id="TIGR00229">
    <property type="entry name" value="sensory_box"/>
    <property type="match status" value="3"/>
</dbReference>
<dbReference type="SUPFAM" id="SSF55785">
    <property type="entry name" value="PYP-like sensor domain (PAS domain)"/>
    <property type="match status" value="4"/>
</dbReference>
<gene>
    <name evidence="4" type="ORF">AMD00_10310</name>
</gene>
<feature type="domain" description="PAS" evidence="1">
    <location>
        <begin position="381"/>
        <end position="451"/>
    </location>
</feature>
<evidence type="ECO:0000313" key="5">
    <source>
        <dbReference type="Proteomes" id="UP000036867"/>
    </source>
</evidence>
<proteinExistence type="predicted"/>
<dbReference type="InterPro" id="IPR000700">
    <property type="entry name" value="PAS-assoc_C"/>
</dbReference>
<dbReference type="SMART" id="SM00267">
    <property type="entry name" value="GGDEF"/>
    <property type="match status" value="1"/>
</dbReference>
<dbReference type="SMART" id="SM00091">
    <property type="entry name" value="PAS"/>
    <property type="match status" value="4"/>
</dbReference>
<sequence>MNGNLITKEQFDALYQNCLDFVFLMEKVSDEYHYVYINRAAEDVFDESPIDKSLSACLETEVVEMIVKYYNESIEKQQLLQYRDFYLFSDTKRTNETTVTPIYYGGKQYILAVTKEISQQKVMEEKNLFLQSLFDMKMDPTIVLANDLTFFDGNPKFEQYFNCKIEDWKGRMFFDFQLVSPEDHESFAEHLQDALNGRGHPSVLYTHKKADGIESQFLVSFSPITTNNQVVAIYIQWLELTKNIQLKEDLRQVNHMLNSYKGALNSAANICITDKNGVIKFVNERYAQSSQYSADELIGNSTKILNSRTQPSSFYEEMWKTLLNGQIWRGEICNHSKYGNRYWMDTTIVPIFSDNGEIESFLSVCFDVSDKKIMMTNLRNIEKTFRLITENTNDLIVITNDDGIIIYVSPNHINRLGFEKDELLGRFYFDMMSDDSKELLKSEFSSTLLEEGDVQIDLQIKTKNGETFWAETYLTAVKDAERDEVFQYVSVAREITHRKKREDQLRFMAYHDSLTLLPNRRYLLMEFTKLVKEAIALNYAITLLYIDGDDFKKVNDDYGHDVGDDFIRNFGLALVASVRDLDIVSRIGGDEFIVVLTNMSNDQYIRKQQVKNTIKRIQQTLKDGWTINEQHFSPTSSIGIASFPENGHSIEDLLDKADEALYIAKKTKGKNSYHFSS</sequence>
<feature type="domain" description="PAC" evidence="2">
    <location>
        <begin position="454"/>
        <end position="507"/>
    </location>
</feature>
<evidence type="ECO:0000259" key="1">
    <source>
        <dbReference type="PROSITE" id="PS50112"/>
    </source>
</evidence>
<dbReference type="PANTHER" id="PTHR44757">
    <property type="entry name" value="DIGUANYLATE CYCLASE DGCP"/>
    <property type="match status" value="1"/>
</dbReference>
<comment type="caution">
    <text evidence="4">The sequence shown here is derived from an EMBL/GenBank/DDBJ whole genome shotgun (WGS) entry which is preliminary data.</text>
</comment>
<dbReference type="Pfam" id="PF13426">
    <property type="entry name" value="PAS_9"/>
    <property type="match status" value="1"/>
</dbReference>
<dbReference type="AlphaFoldDB" id="A0A0M0LCU4"/>
<evidence type="ECO:0000313" key="4">
    <source>
        <dbReference type="EMBL" id="KOO48811.1"/>
    </source>
</evidence>
<dbReference type="InterPro" id="IPR000014">
    <property type="entry name" value="PAS"/>
</dbReference>
<reference evidence="5" key="1">
    <citation type="submission" date="2015-08" db="EMBL/GenBank/DDBJ databases">
        <title>Fjat-10028 dsm 16317.</title>
        <authorList>
            <person name="Liu B."/>
            <person name="Wang J."/>
            <person name="Zhu Y."/>
            <person name="Liu G."/>
            <person name="Chen Q."/>
            <person name="Chen Z."/>
            <person name="Lan J."/>
            <person name="Che J."/>
            <person name="Ge C."/>
            <person name="Shi H."/>
            <person name="Pan Z."/>
            <person name="Liu X."/>
        </authorList>
    </citation>
    <scope>NUCLEOTIDE SEQUENCE [LARGE SCALE GENOMIC DNA]</scope>
    <source>
        <strain evidence="5">DSM 16317</strain>
    </source>
</reference>
<dbReference type="NCBIfam" id="TIGR00254">
    <property type="entry name" value="GGDEF"/>
    <property type="match status" value="1"/>
</dbReference>
<dbReference type="InterPro" id="IPR001610">
    <property type="entry name" value="PAC"/>
</dbReference>